<dbReference type="NCBIfam" id="TIGR01613">
    <property type="entry name" value="primase_Cterm"/>
    <property type="match status" value="1"/>
</dbReference>
<dbReference type="Pfam" id="PF08706">
    <property type="entry name" value="D5_N"/>
    <property type="match status" value="1"/>
</dbReference>
<dbReference type="EMBL" id="JADGJD010000029">
    <property type="protein sequence ID" value="KAJ3056543.1"/>
    <property type="molecule type" value="Genomic_DNA"/>
</dbReference>
<gene>
    <name evidence="5" type="ORF">HK097_006176</name>
</gene>
<dbReference type="AlphaFoldDB" id="A0AAD5SM31"/>
<dbReference type="Gene3D" id="3.40.50.300">
    <property type="entry name" value="P-loop containing nucleotide triphosphate hydrolases"/>
    <property type="match status" value="1"/>
</dbReference>
<dbReference type="SUPFAM" id="SSF52540">
    <property type="entry name" value="P-loop containing nucleoside triphosphate hydrolases"/>
    <property type="match status" value="1"/>
</dbReference>
<dbReference type="PANTHER" id="PTHR35372">
    <property type="entry name" value="ATP BINDING PROTEIN-RELATED"/>
    <property type="match status" value="1"/>
</dbReference>
<dbReference type="GO" id="GO:0016787">
    <property type="term" value="F:hydrolase activity"/>
    <property type="evidence" value="ECO:0007669"/>
    <property type="project" value="UniProtKB-KW"/>
</dbReference>
<reference evidence="5" key="1">
    <citation type="submission" date="2020-05" db="EMBL/GenBank/DDBJ databases">
        <title>Phylogenomic resolution of chytrid fungi.</title>
        <authorList>
            <person name="Stajich J.E."/>
            <person name="Amses K."/>
            <person name="Simmons R."/>
            <person name="Seto K."/>
            <person name="Myers J."/>
            <person name="Bonds A."/>
            <person name="Quandt C.A."/>
            <person name="Barry K."/>
            <person name="Liu P."/>
            <person name="Grigoriev I."/>
            <person name="Longcore J.E."/>
            <person name="James T.Y."/>
        </authorList>
    </citation>
    <scope>NUCLEOTIDE SEQUENCE</scope>
    <source>
        <strain evidence="5">JEL0318</strain>
    </source>
</reference>
<comment type="caution">
    <text evidence="5">The sequence shown here is derived from an EMBL/GenBank/DDBJ whole genome shotgun (WGS) entry which is preliminary data.</text>
</comment>
<name>A0AAD5SM31_9FUNG</name>
<evidence type="ECO:0000256" key="3">
    <source>
        <dbReference type="ARBA" id="ARBA00022840"/>
    </source>
</evidence>
<organism evidence="5 6">
    <name type="scientific">Rhizophlyctis rosea</name>
    <dbReference type="NCBI Taxonomy" id="64517"/>
    <lineage>
        <taxon>Eukaryota</taxon>
        <taxon>Fungi</taxon>
        <taxon>Fungi incertae sedis</taxon>
        <taxon>Chytridiomycota</taxon>
        <taxon>Chytridiomycota incertae sedis</taxon>
        <taxon>Chytridiomycetes</taxon>
        <taxon>Rhizophlyctidales</taxon>
        <taxon>Rhizophlyctidaceae</taxon>
        <taxon>Rhizophlyctis</taxon>
    </lineage>
</organism>
<protein>
    <recommendedName>
        <fullName evidence="4">SF3 helicase domain-containing protein</fullName>
    </recommendedName>
</protein>
<dbReference type="InterPro" id="IPR006500">
    <property type="entry name" value="Helicase_put_C_phage/plasmid"/>
</dbReference>
<dbReference type="InterPro" id="IPR014818">
    <property type="entry name" value="Phage/plasmid_primase_P4_C"/>
</dbReference>
<sequence>MKSLFARDISSYLAVQKAIDIVWAKESRRLLERALPQVHAAIAMHDVDLMSNTLISSLIDKVADDLMEEAKKECRGNIMKNFHREEEKALIPMQDLDSLTTQLHQHPCPMCDKRALSVEHRGASWIAKCTSCDAVWPDAPVSLPAERYPKLTQVLNQLNLTINVVNNVNNVNNVTTVNNYNGTGSALEYHADFSHDGLCIFEDDEENRLFVGSLQGTDMRLSQYAVYHFRNRFHCSKTSKRWFEFRGHCWHEDDADVTYKEALGEASFLQGFYRAASHFENHPIQTDEVKRKAKALRKLCVCLEDGKFRERIVTDSIAKFDRLRPNFEKRCNGDNIMVFTDGVFNFDTMSFGPGSPDIPVTMCVEQPFIPFDPDNEHVRFLLHFLEDILPDPGVRTYTLKVLGLSLTLDTSQQYFFVWTGSGGNGKGRLLGLMEKCLGVYYQSIGPTFLTSKREDVNQANEALMSLRTTRLAVFQEPESTDTLQAGIIKSLTGEDTISTRENYGHQVKFTPRNKSLLVCNEIPNVSESTLAFWRRFRVTHFPNSFVENPVQPHERKIDYQLTKKLDEAAPYFIGILINYLAKYKSEGLPVPTAVATATDKYKDSVDKVKEFVEEHMSRSENEKHVLEWKDVASAFAKHYGKMKRDTLRAELAKHGVNYANTSVDGDKFKGFLGWALT</sequence>
<keyword evidence="6" id="KW-1185">Reference proteome</keyword>
<dbReference type="PROSITE" id="PS51206">
    <property type="entry name" value="SF3_HELICASE_1"/>
    <property type="match status" value="1"/>
</dbReference>
<dbReference type="GO" id="GO:0005524">
    <property type="term" value="F:ATP binding"/>
    <property type="evidence" value="ECO:0007669"/>
    <property type="project" value="UniProtKB-KW"/>
</dbReference>
<keyword evidence="3" id="KW-0067">ATP-binding</keyword>
<evidence type="ECO:0000256" key="1">
    <source>
        <dbReference type="ARBA" id="ARBA00022741"/>
    </source>
</evidence>
<feature type="domain" description="SF3 helicase" evidence="4">
    <location>
        <begin position="376"/>
        <end position="554"/>
    </location>
</feature>
<keyword evidence="1" id="KW-0547">Nucleotide-binding</keyword>
<dbReference type="InterPro" id="IPR045455">
    <property type="entry name" value="NrS-1_pol-like_helicase"/>
</dbReference>
<dbReference type="InterPro" id="IPR051620">
    <property type="entry name" value="ORF904-like_C"/>
</dbReference>
<evidence type="ECO:0000313" key="6">
    <source>
        <dbReference type="Proteomes" id="UP001212841"/>
    </source>
</evidence>
<keyword evidence="2" id="KW-0378">Hydrolase</keyword>
<dbReference type="InterPro" id="IPR014015">
    <property type="entry name" value="Helicase_SF3_DNA-vir"/>
</dbReference>
<dbReference type="Proteomes" id="UP001212841">
    <property type="component" value="Unassembled WGS sequence"/>
</dbReference>
<dbReference type="PANTHER" id="PTHR35372:SF2">
    <property type="entry name" value="SF3 HELICASE DOMAIN-CONTAINING PROTEIN"/>
    <property type="match status" value="1"/>
</dbReference>
<evidence type="ECO:0000256" key="2">
    <source>
        <dbReference type="ARBA" id="ARBA00022801"/>
    </source>
</evidence>
<evidence type="ECO:0000259" key="4">
    <source>
        <dbReference type="PROSITE" id="PS51206"/>
    </source>
</evidence>
<dbReference type="Pfam" id="PF19263">
    <property type="entry name" value="DUF5906"/>
    <property type="match status" value="1"/>
</dbReference>
<accession>A0AAD5SM31</accession>
<evidence type="ECO:0000313" key="5">
    <source>
        <dbReference type="EMBL" id="KAJ3056543.1"/>
    </source>
</evidence>
<dbReference type="InterPro" id="IPR027417">
    <property type="entry name" value="P-loop_NTPase"/>
</dbReference>
<proteinExistence type="predicted"/>